<dbReference type="InterPro" id="IPR039156">
    <property type="entry name" value="PHAF1/BROMI"/>
</dbReference>
<evidence type="ECO:0000313" key="2">
    <source>
        <dbReference type="EMBL" id="GMM34768.1"/>
    </source>
</evidence>
<proteinExistence type="inferred from homology"/>
<comment type="caution">
    <text evidence="2">The sequence shown here is derived from an EMBL/GenBank/DDBJ whole genome shotgun (WGS) entry which is preliminary data.</text>
</comment>
<dbReference type="RefSeq" id="XP_064851768.1">
    <property type="nucleotide sequence ID" value="XM_064995696.1"/>
</dbReference>
<dbReference type="Pfam" id="PF03676">
    <property type="entry name" value="PHAF1"/>
    <property type="match status" value="1"/>
</dbReference>
<comment type="similarity">
    <text evidence="1">Belongs to the PHAF1 family.</text>
</comment>
<protein>
    <submittedName>
        <fullName evidence="2">Uncharacterized protein</fullName>
    </submittedName>
</protein>
<dbReference type="GO" id="GO:0005802">
    <property type="term" value="C:trans-Golgi network"/>
    <property type="evidence" value="ECO:0007669"/>
    <property type="project" value="TreeGrafter"/>
</dbReference>
<dbReference type="InterPro" id="IPR005373">
    <property type="entry name" value="PHAF1"/>
</dbReference>
<reference evidence="2 3" key="1">
    <citation type="journal article" date="2023" name="Elife">
        <title>Identification of key yeast species and microbe-microbe interactions impacting larval growth of Drosophila in the wild.</title>
        <authorList>
            <person name="Mure A."/>
            <person name="Sugiura Y."/>
            <person name="Maeda R."/>
            <person name="Honda K."/>
            <person name="Sakurai N."/>
            <person name="Takahashi Y."/>
            <person name="Watada M."/>
            <person name="Katoh T."/>
            <person name="Gotoh A."/>
            <person name="Gotoh Y."/>
            <person name="Taniguchi I."/>
            <person name="Nakamura K."/>
            <person name="Hayashi T."/>
            <person name="Katayama T."/>
            <person name="Uemura T."/>
            <person name="Hattori Y."/>
        </authorList>
    </citation>
    <scope>NUCLEOTIDE SEQUENCE [LARGE SCALE GENOMIC DNA]</scope>
    <source>
        <strain evidence="2 3">SC-9</strain>
    </source>
</reference>
<keyword evidence="3" id="KW-1185">Reference proteome</keyword>
<evidence type="ECO:0000256" key="1">
    <source>
        <dbReference type="ARBA" id="ARBA00024339"/>
    </source>
</evidence>
<organism evidence="2 3">
    <name type="scientific">Saccharomycopsis crataegensis</name>
    <dbReference type="NCBI Taxonomy" id="43959"/>
    <lineage>
        <taxon>Eukaryota</taxon>
        <taxon>Fungi</taxon>
        <taxon>Dikarya</taxon>
        <taxon>Ascomycota</taxon>
        <taxon>Saccharomycotina</taxon>
        <taxon>Saccharomycetes</taxon>
        <taxon>Saccharomycopsidaceae</taxon>
        <taxon>Saccharomycopsis</taxon>
    </lineage>
</organism>
<dbReference type="EMBL" id="BTFZ01000003">
    <property type="protein sequence ID" value="GMM34768.1"/>
    <property type="molecule type" value="Genomic_DNA"/>
</dbReference>
<evidence type="ECO:0000313" key="3">
    <source>
        <dbReference type="Proteomes" id="UP001360560"/>
    </source>
</evidence>
<name>A0AAV5QKT2_9ASCO</name>
<dbReference type="PANTHER" id="PTHR13465">
    <property type="entry name" value="UPF0183 PROTEIN"/>
    <property type="match status" value="1"/>
</dbReference>
<dbReference type="GO" id="GO:0043001">
    <property type="term" value="P:Golgi to plasma membrane protein transport"/>
    <property type="evidence" value="ECO:0007669"/>
    <property type="project" value="TreeGrafter"/>
</dbReference>
<dbReference type="AlphaFoldDB" id="A0AAV5QKT2"/>
<gene>
    <name evidence="2" type="ORF">DASC09_020930</name>
</gene>
<accession>A0AAV5QKT2</accession>
<dbReference type="Proteomes" id="UP001360560">
    <property type="component" value="Unassembled WGS sequence"/>
</dbReference>
<dbReference type="PANTHER" id="PTHR13465:SF2">
    <property type="entry name" value="PHAGOSOME ASSEMBLY FACTOR 1"/>
    <property type="match status" value="1"/>
</dbReference>
<dbReference type="GeneID" id="90072747"/>
<sequence length="579" mass="65320">MRANFSFFFLLELGGSLYDIINHFKRTDTSYRFIKIAYSGKALFETPIVVYLKNLGLRLVFDSITQRLVWIEVVAFQNSIQFVYHAGDASLIVNKNGTEPLFKDIYNKIFGPTLPGKVYPQEKKYVLNYPGIAFSFPLSDELLAEFNIDSSVNTDLLSSEAKEKLIVLLSQSTLKCDAMILYNNPITGNHSSASWDAFYKSVSLAMFYDGASSLAFKKSRALGLKSITPSTSQYTTFPKKKTHGIISVAEIDLPRGLIRLNFTRNNSGISSFVLNCGVSKQQDILWAIGEPDATYLKIDSRYKIYNGDFSPFDRISKAKNINNEVFHNYFSYGFDLLYGTDSLNGAMLKKVVMHNNNPNSVEFNKYNKLNWVMRGNATSDSSLKDDFDVQEPNIFFPDFINRTNPTYNENNIDWAIEDSSNIATSEMYFHEIDEKNFKTLIISGSGTDIPPTTSPFNSSNFVLIDRSKLMSVVDGNDDSEDLVEFLSEEEDDDDCAFPNGEIGIDSVHISNPSAIYSNGNIFPRGESSVYGTKHERSKRKSSSSKHIDLKWGQSKLYGYNRCIWEVLSDNDAISSITLF</sequence>